<dbReference type="GO" id="GO:0005506">
    <property type="term" value="F:iron ion binding"/>
    <property type="evidence" value="ECO:0007669"/>
    <property type="project" value="InterPro"/>
</dbReference>
<dbReference type="PRINTS" id="PR00385">
    <property type="entry name" value="P450"/>
</dbReference>
<dbReference type="EMBL" id="JPDN02000007">
    <property type="protein sequence ID" value="PON28269.1"/>
    <property type="molecule type" value="Genomic_DNA"/>
</dbReference>
<evidence type="ECO:0000256" key="3">
    <source>
        <dbReference type="ARBA" id="ARBA00022723"/>
    </source>
</evidence>
<dbReference type="AlphaFoldDB" id="A0A2P4ZVF0"/>
<dbReference type="CDD" id="cd00067">
    <property type="entry name" value="GAL4"/>
    <property type="match status" value="1"/>
</dbReference>
<keyword evidence="2 6" id="KW-0349">Heme</keyword>
<dbReference type="InterPro" id="IPR001138">
    <property type="entry name" value="Zn2Cys6_DnaBD"/>
</dbReference>
<evidence type="ECO:0000256" key="5">
    <source>
        <dbReference type="ARBA" id="ARBA00023242"/>
    </source>
</evidence>
<dbReference type="GO" id="GO:0006351">
    <property type="term" value="P:DNA-templated transcription"/>
    <property type="evidence" value="ECO:0007669"/>
    <property type="project" value="InterPro"/>
</dbReference>
<evidence type="ECO:0000256" key="6">
    <source>
        <dbReference type="PIRSR" id="PIRSR602401-1"/>
    </source>
</evidence>
<protein>
    <recommendedName>
        <fullName evidence="8">Xylanolytic transcriptional activator regulatory domain-containing protein</fullName>
    </recommendedName>
</protein>
<dbReference type="GO" id="GO:0004497">
    <property type="term" value="F:monooxygenase activity"/>
    <property type="evidence" value="ECO:0007669"/>
    <property type="project" value="InterPro"/>
</dbReference>
<evidence type="ECO:0000313" key="10">
    <source>
        <dbReference type="Proteomes" id="UP000054821"/>
    </source>
</evidence>
<dbReference type="PRINTS" id="PR00463">
    <property type="entry name" value="EP450I"/>
</dbReference>
<dbReference type="InterPro" id="IPR036396">
    <property type="entry name" value="Cyt_P450_sf"/>
</dbReference>
<evidence type="ECO:0000256" key="1">
    <source>
        <dbReference type="ARBA" id="ARBA00010617"/>
    </source>
</evidence>
<keyword evidence="4 6" id="KW-0408">Iron</keyword>
<dbReference type="InterPro" id="IPR050121">
    <property type="entry name" value="Cytochrome_P450_monoxygenase"/>
</dbReference>
<dbReference type="InterPro" id="IPR002401">
    <property type="entry name" value="Cyt_P450_E_grp-I"/>
</dbReference>
<comment type="caution">
    <text evidence="9">The sequence shown here is derived from an EMBL/GenBank/DDBJ whole genome shotgun (WGS) entry which is preliminary data.</text>
</comment>
<evidence type="ECO:0000256" key="7">
    <source>
        <dbReference type="SAM" id="MobiDB-lite"/>
    </source>
</evidence>
<dbReference type="Pfam" id="PF00067">
    <property type="entry name" value="p450"/>
    <property type="match status" value="1"/>
</dbReference>
<name>A0A2P4ZVF0_9HYPO</name>
<dbReference type="CDD" id="cd12148">
    <property type="entry name" value="fungal_TF_MHR"/>
    <property type="match status" value="1"/>
</dbReference>
<dbReference type="InterPro" id="IPR007219">
    <property type="entry name" value="XnlR_reg_dom"/>
</dbReference>
<dbReference type="GeneID" id="29982302"/>
<dbReference type="InterPro" id="IPR036864">
    <property type="entry name" value="Zn2-C6_fun-type_DNA-bd_sf"/>
</dbReference>
<dbReference type="GO" id="GO:0000981">
    <property type="term" value="F:DNA-binding transcription factor activity, RNA polymerase II-specific"/>
    <property type="evidence" value="ECO:0007669"/>
    <property type="project" value="InterPro"/>
</dbReference>
<reference evidence="9 10" key="1">
    <citation type="journal article" date="2016" name="Genome Announc.">
        <title>Draft Whole-Genome Sequence of Trichoderma gamsii T6085, a Promising Biocontrol Agent of Fusarium Head Blight on Wheat.</title>
        <authorList>
            <person name="Baroncelli R."/>
            <person name="Zapparata A."/>
            <person name="Piaggeschi G."/>
            <person name="Sarrocco S."/>
            <person name="Vannacci G."/>
        </authorList>
    </citation>
    <scope>NUCLEOTIDE SEQUENCE [LARGE SCALE GENOMIC DNA]</scope>
    <source>
        <strain evidence="9 10">T6085</strain>
    </source>
</reference>
<keyword evidence="3 6" id="KW-0479">Metal-binding</keyword>
<keyword evidence="5" id="KW-0539">Nucleus</keyword>
<evidence type="ECO:0000259" key="8">
    <source>
        <dbReference type="Pfam" id="PF04082"/>
    </source>
</evidence>
<keyword evidence="10" id="KW-1185">Reference proteome</keyword>
<accession>A0A2P4ZVF0</accession>
<evidence type="ECO:0000256" key="4">
    <source>
        <dbReference type="ARBA" id="ARBA00023004"/>
    </source>
</evidence>
<dbReference type="InterPro" id="IPR001128">
    <property type="entry name" value="Cyt_P450"/>
</dbReference>
<dbReference type="RefSeq" id="XP_024406175.1">
    <property type="nucleotide sequence ID" value="XM_024549060.1"/>
</dbReference>
<dbReference type="STRING" id="398673.A0A2P4ZVF0"/>
<feature type="region of interest" description="Disordered" evidence="7">
    <location>
        <begin position="569"/>
        <end position="596"/>
    </location>
</feature>
<dbReference type="Pfam" id="PF04082">
    <property type="entry name" value="Fungal_trans"/>
    <property type="match status" value="1"/>
</dbReference>
<evidence type="ECO:0000256" key="2">
    <source>
        <dbReference type="ARBA" id="ARBA00022617"/>
    </source>
</evidence>
<dbReference type="SUPFAM" id="SSF48264">
    <property type="entry name" value="Cytochrome P450"/>
    <property type="match status" value="1"/>
</dbReference>
<dbReference type="Proteomes" id="UP000054821">
    <property type="component" value="Unassembled WGS sequence"/>
</dbReference>
<comment type="cofactor">
    <cofactor evidence="6">
        <name>heme</name>
        <dbReference type="ChEBI" id="CHEBI:30413"/>
    </cofactor>
</comment>
<feature type="domain" description="Xylanolytic transcriptional activator regulatory" evidence="8">
    <location>
        <begin position="679"/>
        <end position="830"/>
    </location>
</feature>
<dbReference type="GO" id="GO:0020037">
    <property type="term" value="F:heme binding"/>
    <property type="evidence" value="ECO:0007669"/>
    <property type="project" value="InterPro"/>
</dbReference>
<gene>
    <name evidence="9" type="ORF">TGAM01_v202763</name>
</gene>
<dbReference type="Gene3D" id="4.10.240.10">
    <property type="entry name" value="Zn(2)-C6 fungal-type DNA-binding domain"/>
    <property type="match status" value="1"/>
</dbReference>
<sequence>MESLVVTLASCAGVVLLLQYNCATVPVAAGCGVAFYVLGTIVRKIGWALIYPFYFSKLRNVPGPEDNQFLVGQAIRLLKAAGPNDLFLEWVRKWPDAPFIRYLSFGNSEVLLVNSLEAAREVLQVYAYSFVKPSFQEKLVGEMMGTGLLFGVGEAHRQLRRIMVGPLSKPNVRKMLPIFQDKAKELSDILDKAIEGEDRGVVEVESLFNRTAFKVISTALLGRDITNFRSKSSQLTFEQSYKGILDPPFLGKLIMFINPFIPLRWLPVEANLAFIRANTSMRTMLAELIQERVQQMRLQQSDEKPEKKDFLTNMIEANFSEGKGVSEQVLIDTVVQCISAGHETTAGTLTWITYALIRYPEIQKRLRQEIVSAQQKQPELSAAAIDSIPYLNNVVSESLRLYSPALSAPWETGEDVVIAGVAIPKGTTVTTITAMIHYNPSIWGEDVNVFNPDRWDAVTGAVANPFAIEAFINGPRTCPGRALALLEIKTIIVELLSHFSLEAVNGADVDALIAPIGICDGEKPLCGNCQAHRFVCHYEVARPARRQKYWDRDYVQALEDQVRMLSASLDQSKDTGPLESSRRVRQLSPSEAANRLPYGPKTLKALHDFSSMKWASLLGQDGAPLLAGPGRFSIFSRTQLPTFENESQPSPAPKPIPSTETFLLEIEANLSLKQHLKAHFLENLNPFYKFVDPIWLNFSDLFPHNDTALQLLYSALFGAAAHSSPMASKEMAETFISYAESLVQKCYLEHLCLPVLQALVILAWYKHMQLDSAKGHLYHYMAIGLSNHLKIGDATQREHTANEIATIRTFWSLYFLDRVATPKLGCPSGIPWDVDYITPYIDTVPADAVDMAALTFDHQCRLYHIQQKYIDIMYTSSFDSASSAEKQAMYAKANNEMLEFRKRIDKRLYISRSKKPDRVQVVFWISYHSVLTNLQRPFLNPFDPGMVQNVPAVFRSATASAMAISRLLRALQSTDEVKYLPPFIVQHILRCALVHGLGLLAVEESGGQRVSSGNFWFCFRMLGELSMVWKELSEGTTPFALMAARNWGFKGDALPGIEEADSEKYNGDDGYSGIEDYGMGLGMSDDFFGVMGTGFGL</sequence>
<dbReference type="GO" id="GO:0003677">
    <property type="term" value="F:DNA binding"/>
    <property type="evidence" value="ECO:0007669"/>
    <property type="project" value="InterPro"/>
</dbReference>
<organism evidence="9 10">
    <name type="scientific">Trichoderma gamsii</name>
    <dbReference type="NCBI Taxonomy" id="398673"/>
    <lineage>
        <taxon>Eukaryota</taxon>
        <taxon>Fungi</taxon>
        <taxon>Dikarya</taxon>
        <taxon>Ascomycota</taxon>
        <taxon>Pezizomycotina</taxon>
        <taxon>Sordariomycetes</taxon>
        <taxon>Hypocreomycetidae</taxon>
        <taxon>Hypocreales</taxon>
        <taxon>Hypocreaceae</taxon>
        <taxon>Trichoderma</taxon>
    </lineage>
</organism>
<dbReference type="Gene3D" id="1.10.630.10">
    <property type="entry name" value="Cytochrome P450"/>
    <property type="match status" value="1"/>
</dbReference>
<dbReference type="GO" id="GO:0008270">
    <property type="term" value="F:zinc ion binding"/>
    <property type="evidence" value="ECO:0007669"/>
    <property type="project" value="InterPro"/>
</dbReference>
<evidence type="ECO:0000313" key="9">
    <source>
        <dbReference type="EMBL" id="PON28269.1"/>
    </source>
</evidence>
<dbReference type="PANTHER" id="PTHR24305">
    <property type="entry name" value="CYTOCHROME P450"/>
    <property type="match status" value="1"/>
</dbReference>
<proteinExistence type="inferred from homology"/>
<dbReference type="PANTHER" id="PTHR24305:SF166">
    <property type="entry name" value="CYTOCHROME P450 12A4, MITOCHONDRIAL-RELATED"/>
    <property type="match status" value="1"/>
</dbReference>
<dbReference type="GO" id="GO:0016705">
    <property type="term" value="F:oxidoreductase activity, acting on paired donors, with incorporation or reduction of molecular oxygen"/>
    <property type="evidence" value="ECO:0007669"/>
    <property type="project" value="InterPro"/>
</dbReference>
<feature type="binding site" description="axial binding residue" evidence="6">
    <location>
        <position position="478"/>
    </location>
    <ligand>
        <name>heme</name>
        <dbReference type="ChEBI" id="CHEBI:30413"/>
    </ligand>
    <ligandPart>
        <name>Fe</name>
        <dbReference type="ChEBI" id="CHEBI:18248"/>
    </ligandPart>
</feature>
<comment type="similarity">
    <text evidence="1">Belongs to the cytochrome P450 family.</text>
</comment>